<accession>A0ABN7RQ84</accession>
<gene>
    <name evidence="3" type="ORF">OKIOD_LOCUS1077</name>
</gene>
<keyword evidence="2" id="KW-0472">Membrane</keyword>
<evidence type="ECO:0000313" key="3">
    <source>
        <dbReference type="EMBL" id="CAG5080254.1"/>
    </source>
</evidence>
<feature type="transmembrane region" description="Helical" evidence="2">
    <location>
        <begin position="16"/>
        <end position="42"/>
    </location>
</feature>
<feature type="region of interest" description="Disordered" evidence="1">
    <location>
        <begin position="83"/>
        <end position="120"/>
    </location>
</feature>
<evidence type="ECO:0000256" key="2">
    <source>
        <dbReference type="SAM" id="Phobius"/>
    </source>
</evidence>
<sequence length="120" mass="13249">MAHELHDHSERSGQTALLIALGGSAVGLVLLGLIVLMVWYFIKIDLMNKFKEFKISAGIVDAGKLPVRDQRWIQILLEIAKESKTSKQKQVEAAEKKVFPADETELSENGDEGSGDAETR</sequence>
<dbReference type="EMBL" id="OU015568">
    <property type="protein sequence ID" value="CAG5080254.1"/>
    <property type="molecule type" value="Genomic_DNA"/>
</dbReference>
<keyword evidence="2" id="KW-0812">Transmembrane</keyword>
<feature type="compositionally biased region" description="Acidic residues" evidence="1">
    <location>
        <begin position="102"/>
        <end position="120"/>
    </location>
</feature>
<keyword evidence="2" id="KW-1133">Transmembrane helix</keyword>
<evidence type="ECO:0000313" key="4">
    <source>
        <dbReference type="Proteomes" id="UP001158576"/>
    </source>
</evidence>
<organism evidence="3 4">
    <name type="scientific">Oikopleura dioica</name>
    <name type="common">Tunicate</name>
    <dbReference type="NCBI Taxonomy" id="34765"/>
    <lineage>
        <taxon>Eukaryota</taxon>
        <taxon>Metazoa</taxon>
        <taxon>Chordata</taxon>
        <taxon>Tunicata</taxon>
        <taxon>Appendicularia</taxon>
        <taxon>Copelata</taxon>
        <taxon>Oikopleuridae</taxon>
        <taxon>Oikopleura</taxon>
    </lineage>
</organism>
<dbReference type="Proteomes" id="UP001158576">
    <property type="component" value="Chromosome PAR"/>
</dbReference>
<keyword evidence="4" id="KW-1185">Reference proteome</keyword>
<evidence type="ECO:0000256" key="1">
    <source>
        <dbReference type="SAM" id="MobiDB-lite"/>
    </source>
</evidence>
<feature type="compositionally biased region" description="Basic and acidic residues" evidence="1">
    <location>
        <begin position="83"/>
        <end position="100"/>
    </location>
</feature>
<name>A0ABN7RQ84_OIKDI</name>
<reference evidence="3 4" key="1">
    <citation type="submission" date="2021-04" db="EMBL/GenBank/DDBJ databases">
        <authorList>
            <person name="Bliznina A."/>
        </authorList>
    </citation>
    <scope>NUCLEOTIDE SEQUENCE [LARGE SCALE GENOMIC DNA]</scope>
</reference>
<protein>
    <submittedName>
        <fullName evidence="3">Oidioi.mRNA.OKI2018_I69.PAR.g9519.t1.cds</fullName>
    </submittedName>
</protein>
<proteinExistence type="predicted"/>